<dbReference type="Proteomes" id="UP000628448">
    <property type="component" value="Unassembled WGS sequence"/>
</dbReference>
<protein>
    <recommendedName>
        <fullName evidence="3">non-reducing end alpha-L-arabinofuranosidase</fullName>
        <ecNumber evidence="3">3.2.1.55</ecNumber>
    </recommendedName>
</protein>
<dbReference type="PANTHER" id="PTHR31776:SF26">
    <property type="entry name" value="SECRETED ARABINOSIDASE"/>
    <property type="match status" value="1"/>
</dbReference>
<evidence type="ECO:0000259" key="6">
    <source>
        <dbReference type="SMART" id="SM00813"/>
    </source>
</evidence>
<evidence type="ECO:0000256" key="3">
    <source>
        <dbReference type="ARBA" id="ARBA00012670"/>
    </source>
</evidence>
<dbReference type="Gene3D" id="2.60.120.260">
    <property type="entry name" value="Galactose-binding domain-like"/>
    <property type="match status" value="1"/>
</dbReference>
<comment type="similarity">
    <text evidence="2">Belongs to the glycosyl hydrolase 51 family.</text>
</comment>
<evidence type="ECO:0000256" key="2">
    <source>
        <dbReference type="ARBA" id="ARBA00007186"/>
    </source>
</evidence>
<comment type="catalytic activity">
    <reaction evidence="1">
        <text>Hydrolysis of terminal non-reducing alpha-L-arabinofuranoside residues in alpha-L-arabinosides.</text>
        <dbReference type="EC" id="3.2.1.55"/>
    </reaction>
</comment>
<organism evidence="7 8">
    <name type="scientific">Panacibacter microcysteis</name>
    <dbReference type="NCBI Taxonomy" id="2793269"/>
    <lineage>
        <taxon>Bacteria</taxon>
        <taxon>Pseudomonadati</taxon>
        <taxon>Bacteroidota</taxon>
        <taxon>Chitinophagia</taxon>
        <taxon>Chitinophagales</taxon>
        <taxon>Chitinophagaceae</taxon>
        <taxon>Panacibacter</taxon>
    </lineage>
</organism>
<evidence type="ECO:0000313" key="7">
    <source>
        <dbReference type="EMBL" id="MBG9377037.1"/>
    </source>
</evidence>
<feature type="domain" description="Alpha-L-arabinofuranosidase C-terminal" evidence="6">
    <location>
        <begin position="460"/>
        <end position="635"/>
    </location>
</feature>
<dbReference type="GO" id="GO:0046373">
    <property type="term" value="P:L-arabinose metabolic process"/>
    <property type="evidence" value="ECO:0007669"/>
    <property type="project" value="InterPro"/>
</dbReference>
<keyword evidence="8" id="KW-1185">Reference proteome</keyword>
<gene>
    <name evidence="7" type="ORF">I5907_12400</name>
</gene>
<dbReference type="SMART" id="SM00813">
    <property type="entry name" value="Alpha-L-AF_C"/>
    <property type="match status" value="1"/>
</dbReference>
<sequence>MLLVLFSYHHATAQSSQAKLPKGGKKISDHLFGLFFEDINYAADGGLYAEMVQNRSFEYNPAERREWHPLSYWEYIATGFSYGRISVATDKPVHANNPHYVVLEVEHIYNSAGAVGLKNTGFDGMVIKKGDSYNFSVFGSLLSKEPVQVKLQLQNSKGDTIATGTLEINAAGWKRYETILTASAEADSAVLSVLAVSEGKLALDVVSLFPQKTFKNRTNGLRPDLAQLLADMHPGFIRFPGGCLAHGDGLGNMYRWKNTIGPIEQRVEQRNIWGYHQTAGLGYFEYFQFCEDIGARPLPVLPAAVSCQNSGGTWRIGGTGQRALPKNEMDDYIQEVLDLVEWANGPATSQWGAKRAAAGHPAPFNLQYIGIGNEDKITPEFTERFTMIYQAVKAKHPEITVVGTAGPFPDGEDFTKGWRLANQLGVPVMDEHYYKEPEWFISNQYRYDGYNRDSGAVYLGEYASWGNTMQNALAEAVYMTALERNGDVVKMASYAPLLAKQGFTQWKPDMIFFNNKTYYLTPNYYVQQMFTANQGDHYFDGVIVKDDKDSLLAGSCVYNSKSGDVIIKLANAGQAAKKVKIDISRFHTIFPGASLTSLQADTSAVNSFESPGNVRPETGIVNVAKKFDYTLTPATVVVIRVSTRK</sequence>
<dbReference type="InterPro" id="IPR051563">
    <property type="entry name" value="Glycosyl_Hydrolase_51"/>
</dbReference>
<reference evidence="7" key="1">
    <citation type="submission" date="2020-11" db="EMBL/GenBank/DDBJ databases">
        <title>Bacterial whole genome sequence for Panacibacter sp. DH6.</title>
        <authorList>
            <person name="Le V."/>
            <person name="Ko S."/>
            <person name="Ahn C.-Y."/>
            <person name="Oh H.-M."/>
        </authorList>
    </citation>
    <scope>NUCLEOTIDE SEQUENCE</scope>
    <source>
        <strain evidence="7">DH6</strain>
    </source>
</reference>
<dbReference type="InterPro" id="IPR013780">
    <property type="entry name" value="Glyco_hydro_b"/>
</dbReference>
<dbReference type="Gene3D" id="3.20.20.80">
    <property type="entry name" value="Glycosidases"/>
    <property type="match status" value="1"/>
</dbReference>
<accession>A0A931GYP2</accession>
<evidence type="ECO:0000256" key="5">
    <source>
        <dbReference type="ARBA" id="ARBA00022801"/>
    </source>
</evidence>
<keyword evidence="4" id="KW-0732">Signal</keyword>
<dbReference type="Gene3D" id="2.60.40.1180">
    <property type="entry name" value="Golgi alpha-mannosidase II"/>
    <property type="match status" value="1"/>
</dbReference>
<evidence type="ECO:0000256" key="4">
    <source>
        <dbReference type="ARBA" id="ARBA00022729"/>
    </source>
</evidence>
<dbReference type="InterPro" id="IPR010720">
    <property type="entry name" value="Alpha-L-AF_C"/>
</dbReference>
<dbReference type="Pfam" id="PF22848">
    <property type="entry name" value="ASD1_dom"/>
    <property type="match status" value="1"/>
</dbReference>
<proteinExistence type="inferred from homology"/>
<dbReference type="SUPFAM" id="SSF51445">
    <property type="entry name" value="(Trans)glycosidases"/>
    <property type="match status" value="1"/>
</dbReference>
<name>A0A931GYP2_9BACT</name>
<dbReference type="PANTHER" id="PTHR31776">
    <property type="entry name" value="ALPHA-L-ARABINOFURANOSIDASE 1"/>
    <property type="match status" value="1"/>
</dbReference>
<dbReference type="EMBL" id="JADWYR010000002">
    <property type="protein sequence ID" value="MBG9377037.1"/>
    <property type="molecule type" value="Genomic_DNA"/>
</dbReference>
<dbReference type="GO" id="GO:0046556">
    <property type="term" value="F:alpha-L-arabinofuranosidase activity"/>
    <property type="evidence" value="ECO:0007669"/>
    <property type="project" value="UniProtKB-EC"/>
</dbReference>
<dbReference type="Pfam" id="PF06964">
    <property type="entry name" value="Alpha-L-AF_C"/>
    <property type="match status" value="1"/>
</dbReference>
<evidence type="ECO:0000256" key="1">
    <source>
        <dbReference type="ARBA" id="ARBA00001462"/>
    </source>
</evidence>
<dbReference type="AlphaFoldDB" id="A0A931GYP2"/>
<dbReference type="EC" id="3.2.1.55" evidence="3"/>
<dbReference type="InterPro" id="IPR055235">
    <property type="entry name" value="ASD1_cat"/>
</dbReference>
<dbReference type="InterPro" id="IPR017853">
    <property type="entry name" value="GH"/>
</dbReference>
<comment type="caution">
    <text evidence="7">The sequence shown here is derived from an EMBL/GenBank/DDBJ whole genome shotgun (WGS) entry which is preliminary data.</text>
</comment>
<keyword evidence="5" id="KW-0378">Hydrolase</keyword>
<evidence type="ECO:0000313" key="8">
    <source>
        <dbReference type="Proteomes" id="UP000628448"/>
    </source>
</evidence>